<dbReference type="Gene3D" id="3.40.50.300">
    <property type="entry name" value="P-loop containing nucleotide triphosphate hydrolases"/>
    <property type="match status" value="1"/>
</dbReference>
<dbReference type="PANTHER" id="PTHR45772:SF8">
    <property type="entry name" value="HIGH-AFFINITY BRANCHED-CHAIN AMINO ACID TRANSPORT ATP-BINDING PROTEIN"/>
    <property type="match status" value="1"/>
</dbReference>
<dbReference type="GO" id="GO:0016887">
    <property type="term" value="F:ATP hydrolysis activity"/>
    <property type="evidence" value="ECO:0007669"/>
    <property type="project" value="InterPro"/>
</dbReference>
<accession>A0A545TEV3</accession>
<dbReference type="InterPro" id="IPR027417">
    <property type="entry name" value="P-loop_NTPase"/>
</dbReference>
<evidence type="ECO:0000259" key="4">
    <source>
        <dbReference type="PROSITE" id="PS50893"/>
    </source>
</evidence>
<evidence type="ECO:0000313" key="6">
    <source>
        <dbReference type="Proteomes" id="UP000315252"/>
    </source>
</evidence>
<dbReference type="OrthoDB" id="9779872at2"/>
<dbReference type="InterPro" id="IPR051120">
    <property type="entry name" value="ABC_AA/LPS_Transport"/>
</dbReference>
<sequence>MGILQVQDVNKSFGGLKALHNVNLDVEEGAVHAIIGPNGAGKSTLLNCFVGRLKPDTGSVMFNGTSLLGIAPHEINQAGVARVFQTPEIFGDLSLIENVMIPTFAKRDGAYTVNAWGRIDQAAEIREKAEHILEDVGLAEKQEMHANSLSRGDKRRLELAMCLVQEPKLLLLDEPTAGMSRADTNNTIDLLKRIGERGITKIVIEHDMHVVFSLASKISVLAQGTVIAEGAPEEIKGDPRVQEAYLGGAHL</sequence>
<keyword evidence="6" id="KW-1185">Reference proteome</keyword>
<dbReference type="Pfam" id="PF00005">
    <property type="entry name" value="ABC_tran"/>
    <property type="match status" value="1"/>
</dbReference>
<organism evidence="5 6">
    <name type="scientific">Denitrobaculum tricleocarpae</name>
    <dbReference type="NCBI Taxonomy" id="2591009"/>
    <lineage>
        <taxon>Bacteria</taxon>
        <taxon>Pseudomonadati</taxon>
        <taxon>Pseudomonadota</taxon>
        <taxon>Alphaproteobacteria</taxon>
        <taxon>Rhodospirillales</taxon>
        <taxon>Rhodospirillaceae</taxon>
        <taxon>Denitrobaculum</taxon>
    </lineage>
</organism>
<dbReference type="FunFam" id="3.40.50.300:FF:000421">
    <property type="entry name" value="Branched-chain amino acid ABC transporter ATP-binding protein"/>
    <property type="match status" value="1"/>
</dbReference>
<dbReference type="GO" id="GO:0005524">
    <property type="term" value="F:ATP binding"/>
    <property type="evidence" value="ECO:0007669"/>
    <property type="project" value="UniProtKB-KW"/>
</dbReference>
<name>A0A545TEV3_9PROT</name>
<feature type="domain" description="ABC transporter" evidence="4">
    <location>
        <begin position="4"/>
        <end position="248"/>
    </location>
</feature>
<keyword evidence="1" id="KW-0813">Transport</keyword>
<dbReference type="SMART" id="SM00382">
    <property type="entry name" value="AAA"/>
    <property type="match status" value="1"/>
</dbReference>
<dbReference type="PANTHER" id="PTHR45772">
    <property type="entry name" value="CONSERVED COMPONENT OF ABC TRANSPORTER FOR NATURAL AMINO ACIDS-RELATED"/>
    <property type="match status" value="1"/>
</dbReference>
<evidence type="ECO:0000256" key="3">
    <source>
        <dbReference type="ARBA" id="ARBA00022840"/>
    </source>
</evidence>
<dbReference type="Proteomes" id="UP000315252">
    <property type="component" value="Unassembled WGS sequence"/>
</dbReference>
<keyword evidence="2" id="KW-0547">Nucleotide-binding</keyword>
<dbReference type="GO" id="GO:0005886">
    <property type="term" value="C:plasma membrane"/>
    <property type="evidence" value="ECO:0007669"/>
    <property type="project" value="TreeGrafter"/>
</dbReference>
<evidence type="ECO:0000313" key="5">
    <source>
        <dbReference type="EMBL" id="TQV75696.1"/>
    </source>
</evidence>
<dbReference type="Pfam" id="PF12399">
    <property type="entry name" value="BCA_ABC_TP_C"/>
    <property type="match status" value="1"/>
</dbReference>
<dbReference type="SUPFAM" id="SSF52540">
    <property type="entry name" value="P-loop containing nucleoside triphosphate hydrolases"/>
    <property type="match status" value="1"/>
</dbReference>
<evidence type="ECO:0000256" key="1">
    <source>
        <dbReference type="ARBA" id="ARBA00022448"/>
    </source>
</evidence>
<keyword evidence="3 5" id="KW-0067">ATP-binding</keyword>
<dbReference type="RefSeq" id="WP_142898685.1">
    <property type="nucleotide sequence ID" value="NZ_ML660060.1"/>
</dbReference>
<dbReference type="AlphaFoldDB" id="A0A545TEV3"/>
<dbReference type="InterPro" id="IPR032823">
    <property type="entry name" value="BCA_ABC_TP_C"/>
</dbReference>
<dbReference type="InterPro" id="IPR003593">
    <property type="entry name" value="AAA+_ATPase"/>
</dbReference>
<reference evidence="5 6" key="1">
    <citation type="submission" date="2019-06" db="EMBL/GenBank/DDBJ databases">
        <title>Whole genome sequence for Rhodospirillaceae sp. R148.</title>
        <authorList>
            <person name="Wang G."/>
        </authorList>
    </citation>
    <scope>NUCLEOTIDE SEQUENCE [LARGE SCALE GENOMIC DNA]</scope>
    <source>
        <strain evidence="5 6">R148</strain>
    </source>
</reference>
<comment type="caution">
    <text evidence="5">The sequence shown here is derived from an EMBL/GenBank/DDBJ whole genome shotgun (WGS) entry which is preliminary data.</text>
</comment>
<dbReference type="PROSITE" id="PS50893">
    <property type="entry name" value="ABC_TRANSPORTER_2"/>
    <property type="match status" value="1"/>
</dbReference>
<dbReference type="EMBL" id="VHSH01000009">
    <property type="protein sequence ID" value="TQV75696.1"/>
    <property type="molecule type" value="Genomic_DNA"/>
</dbReference>
<protein>
    <submittedName>
        <fullName evidence="5">ABC transporter ATP-binding protein</fullName>
    </submittedName>
</protein>
<proteinExistence type="predicted"/>
<dbReference type="InterPro" id="IPR003439">
    <property type="entry name" value="ABC_transporter-like_ATP-bd"/>
</dbReference>
<gene>
    <name evidence="5" type="ORF">FKG95_22495</name>
</gene>
<dbReference type="CDD" id="cd03219">
    <property type="entry name" value="ABC_Mj1267_LivG_branched"/>
    <property type="match status" value="1"/>
</dbReference>
<evidence type="ECO:0000256" key="2">
    <source>
        <dbReference type="ARBA" id="ARBA00022741"/>
    </source>
</evidence>